<evidence type="ECO:0000313" key="2">
    <source>
        <dbReference type="Proteomes" id="UP000247459"/>
    </source>
</evidence>
<protein>
    <submittedName>
        <fullName evidence="1">Uncharacterized protein</fullName>
    </submittedName>
</protein>
<organism evidence="1 2">
    <name type="scientific">Paenibacillus illinoisensis</name>
    <dbReference type="NCBI Taxonomy" id="59845"/>
    <lineage>
        <taxon>Bacteria</taxon>
        <taxon>Bacillati</taxon>
        <taxon>Bacillota</taxon>
        <taxon>Bacilli</taxon>
        <taxon>Bacillales</taxon>
        <taxon>Paenibacillaceae</taxon>
        <taxon>Paenibacillus</taxon>
    </lineage>
</organism>
<evidence type="ECO:0000313" key="1">
    <source>
        <dbReference type="EMBL" id="PYY26163.1"/>
    </source>
</evidence>
<name>A0A2W0C1H6_9BACL</name>
<sequence length="209" mass="22802">MLFGNLLFSSSIHVRFKSPNKNSFDSCCISLEQIKVLAAKRTTPPDEQHIIWQIDRLEERAIVRTLIARTSLGSAGIPPLNVSLGANIPTLLGIVGLNIFNPGPIIRTQFNGTYRISLSNVSSLPSSIRFEIFRGASYTGQPIYVLSQPVFPNDSTIPASFEGSDYNVPAPANEQLIYSCFATFVPVSASEQATRLGPECFNAVAYSDD</sequence>
<comment type="caution">
    <text evidence="1">The sequence shown here is derived from an EMBL/GenBank/DDBJ whole genome shotgun (WGS) entry which is preliminary data.</text>
</comment>
<dbReference type="Proteomes" id="UP000247459">
    <property type="component" value="Unassembled WGS sequence"/>
</dbReference>
<dbReference type="EMBL" id="PRLG01000029">
    <property type="protein sequence ID" value="PYY26163.1"/>
    <property type="molecule type" value="Genomic_DNA"/>
</dbReference>
<proteinExistence type="predicted"/>
<reference evidence="1 2" key="1">
    <citation type="submission" date="2018-01" db="EMBL/GenBank/DDBJ databases">
        <title>Genome sequence of the PGP bacterium Paenibacillus illinoisensis E3.</title>
        <authorList>
            <person name="Rolli E."/>
            <person name="Marasco R."/>
            <person name="Bessem C."/>
            <person name="Michoud G."/>
            <person name="Gaiarsa S."/>
            <person name="Borin S."/>
            <person name="Daffonchio D."/>
        </authorList>
    </citation>
    <scope>NUCLEOTIDE SEQUENCE [LARGE SCALE GENOMIC DNA]</scope>
    <source>
        <strain evidence="1 2">E3</strain>
    </source>
</reference>
<gene>
    <name evidence="1" type="ORF">PIL02S_05548</name>
</gene>
<dbReference type="AlphaFoldDB" id="A0A2W0C1H6"/>
<accession>A0A2W0C1H6</accession>